<evidence type="ECO:0000256" key="4">
    <source>
        <dbReference type="ARBA" id="ARBA00013204"/>
    </source>
</evidence>
<comment type="similarity">
    <text evidence="3">Belongs to the alpha-acetolactate decarboxylase family.</text>
</comment>
<dbReference type="STRING" id="344612.A1CLH4"/>
<dbReference type="OrthoDB" id="509395at2759"/>
<evidence type="ECO:0000256" key="2">
    <source>
        <dbReference type="ARBA" id="ARBA00005170"/>
    </source>
</evidence>
<evidence type="ECO:0000256" key="7">
    <source>
        <dbReference type="ARBA" id="ARBA00023061"/>
    </source>
</evidence>
<dbReference type="Proteomes" id="UP000006701">
    <property type="component" value="Unassembled WGS sequence"/>
</dbReference>
<name>A1CLH4_ASPCL</name>
<dbReference type="SUPFAM" id="SSF117856">
    <property type="entry name" value="AF0104/ALDC/Ptd012-like"/>
    <property type="match status" value="1"/>
</dbReference>
<dbReference type="GeneID" id="4703559"/>
<dbReference type="RefSeq" id="XP_001271424.1">
    <property type="nucleotide sequence ID" value="XM_001271423.1"/>
</dbReference>
<keyword evidence="8" id="KW-0456">Lyase</keyword>
<organism evidence="9 10">
    <name type="scientific">Aspergillus clavatus (strain ATCC 1007 / CBS 513.65 / DSM 816 / NCTC 3887 / NRRL 1 / QM 1276 / 107)</name>
    <dbReference type="NCBI Taxonomy" id="344612"/>
    <lineage>
        <taxon>Eukaryota</taxon>
        <taxon>Fungi</taxon>
        <taxon>Dikarya</taxon>
        <taxon>Ascomycota</taxon>
        <taxon>Pezizomycotina</taxon>
        <taxon>Eurotiomycetes</taxon>
        <taxon>Eurotiomycetidae</taxon>
        <taxon>Eurotiales</taxon>
        <taxon>Aspergillaceae</taxon>
        <taxon>Aspergillus</taxon>
        <taxon>Aspergillus subgen. Fumigati</taxon>
    </lineage>
</organism>
<dbReference type="PANTHER" id="PTHR35524">
    <property type="entry name" value="ALPHA-ACETOLACTATE DECARBOXYLASE"/>
    <property type="match status" value="1"/>
</dbReference>
<evidence type="ECO:0000313" key="9">
    <source>
        <dbReference type="EMBL" id="EAW09998.1"/>
    </source>
</evidence>
<sequence>MANIVYQYSVLSALMQGIADGGITAAQLLTHGDHGLGTVSHMDGEIVIVDGEAYHFTSDHRLRPVQPTDTLPFAMATRFQPTWSNPVHDLTMDSLSAALAPLLPSRQNSFLSIRMDGSFRKILFRVVPAQSVPGEPLGALAKRQDLTTHVAVCGTLFGFYSPPFTTGFSVAGFHLHFLSHDRRMGGHVLSFDAEEGELKAAVANQYQVEFPQSESFHQEPIRAFVETEIHQAEGTSGSD</sequence>
<gene>
    <name evidence="9" type="ORF">ACLA_042200</name>
</gene>
<evidence type="ECO:0000256" key="5">
    <source>
        <dbReference type="ARBA" id="ARBA00020164"/>
    </source>
</evidence>
<dbReference type="EMBL" id="DS027056">
    <property type="protein sequence ID" value="EAW09998.1"/>
    <property type="molecule type" value="Genomic_DNA"/>
</dbReference>
<evidence type="ECO:0000256" key="1">
    <source>
        <dbReference type="ARBA" id="ARBA00001784"/>
    </source>
</evidence>
<dbReference type="EC" id="4.1.1.5" evidence="4"/>
<keyword evidence="7" id="KW-0005">Acetoin biosynthesis</keyword>
<dbReference type="GO" id="GO:0047605">
    <property type="term" value="F:acetolactate decarboxylase activity"/>
    <property type="evidence" value="ECO:0007669"/>
    <property type="project" value="UniProtKB-EC"/>
</dbReference>
<dbReference type="KEGG" id="act:ACLA_042200"/>
<dbReference type="GO" id="GO:0045151">
    <property type="term" value="P:acetoin biosynthetic process"/>
    <property type="evidence" value="ECO:0007669"/>
    <property type="project" value="UniProtKB-KW"/>
</dbReference>
<comment type="pathway">
    <text evidence="2">Polyol metabolism; (R,R)-butane-2,3-diol biosynthesis; (R,R)-butane-2,3-diol from pyruvate: step 2/3.</text>
</comment>
<reference evidence="9 10" key="1">
    <citation type="journal article" date="2008" name="PLoS Genet.">
        <title>Genomic islands in the pathogenic filamentous fungus Aspergillus fumigatus.</title>
        <authorList>
            <person name="Fedorova N.D."/>
            <person name="Khaldi N."/>
            <person name="Joardar V.S."/>
            <person name="Maiti R."/>
            <person name="Amedeo P."/>
            <person name="Anderson M.J."/>
            <person name="Crabtree J."/>
            <person name="Silva J.C."/>
            <person name="Badger J.H."/>
            <person name="Albarraq A."/>
            <person name="Angiuoli S."/>
            <person name="Bussey H."/>
            <person name="Bowyer P."/>
            <person name="Cotty P.J."/>
            <person name="Dyer P.S."/>
            <person name="Egan A."/>
            <person name="Galens K."/>
            <person name="Fraser-Liggett C.M."/>
            <person name="Haas B.J."/>
            <person name="Inman J.M."/>
            <person name="Kent R."/>
            <person name="Lemieux S."/>
            <person name="Malavazi I."/>
            <person name="Orvis J."/>
            <person name="Roemer T."/>
            <person name="Ronning C.M."/>
            <person name="Sundaram J.P."/>
            <person name="Sutton G."/>
            <person name="Turner G."/>
            <person name="Venter J.C."/>
            <person name="White O.R."/>
            <person name="Whitty B.R."/>
            <person name="Youngman P."/>
            <person name="Wolfe K.H."/>
            <person name="Goldman G.H."/>
            <person name="Wortman J.R."/>
            <person name="Jiang B."/>
            <person name="Denning D.W."/>
            <person name="Nierman W.C."/>
        </authorList>
    </citation>
    <scope>NUCLEOTIDE SEQUENCE [LARGE SCALE GENOMIC DNA]</scope>
    <source>
        <strain evidence="10">ATCC 1007 / CBS 513.65 / DSM 816 / NCTC 3887 / NRRL 1</strain>
    </source>
</reference>
<dbReference type="OMA" id="GEAYHFT"/>
<dbReference type="eggNOG" id="ENOG502S81V">
    <property type="taxonomic scope" value="Eukaryota"/>
</dbReference>
<dbReference type="NCBIfam" id="TIGR01252">
    <property type="entry name" value="acetolac_decarb"/>
    <property type="match status" value="1"/>
</dbReference>
<keyword evidence="10" id="KW-1185">Reference proteome</keyword>
<accession>A1CLH4</accession>
<dbReference type="VEuPathDB" id="FungiDB:ACLA_042200"/>
<evidence type="ECO:0000256" key="6">
    <source>
        <dbReference type="ARBA" id="ARBA00022793"/>
    </source>
</evidence>
<protein>
    <recommendedName>
        <fullName evidence="5">Alpha-acetolactate decarboxylase</fullName>
        <ecNumber evidence="4">4.1.1.5</ecNumber>
    </recommendedName>
</protein>
<evidence type="ECO:0000256" key="3">
    <source>
        <dbReference type="ARBA" id="ARBA00007106"/>
    </source>
</evidence>
<dbReference type="PIRSF" id="PIRSF001332">
    <property type="entry name" value="Acetolac_decarb"/>
    <property type="match status" value="1"/>
</dbReference>
<keyword evidence="6" id="KW-0210">Decarboxylase</keyword>
<dbReference type="AlphaFoldDB" id="A1CLH4"/>
<dbReference type="Gene3D" id="3.30.1330.80">
    <property type="entry name" value="Hypothetical protein, similar to alpha- acetolactate decarboxylase, domain 2"/>
    <property type="match status" value="2"/>
</dbReference>
<dbReference type="Pfam" id="PF03306">
    <property type="entry name" value="AAL_decarboxy"/>
    <property type="match status" value="1"/>
</dbReference>
<comment type="catalytic activity">
    <reaction evidence="1">
        <text>(2S)-2-acetolactate + H(+) = (R)-acetoin + CO2</text>
        <dbReference type="Rhea" id="RHEA:21580"/>
        <dbReference type="ChEBI" id="CHEBI:15378"/>
        <dbReference type="ChEBI" id="CHEBI:15686"/>
        <dbReference type="ChEBI" id="CHEBI:16526"/>
        <dbReference type="ChEBI" id="CHEBI:58476"/>
        <dbReference type="EC" id="4.1.1.5"/>
    </reaction>
</comment>
<dbReference type="HOGENOM" id="CLU_072561_0_0_1"/>
<proteinExistence type="inferred from homology"/>
<evidence type="ECO:0000313" key="10">
    <source>
        <dbReference type="Proteomes" id="UP000006701"/>
    </source>
</evidence>
<evidence type="ECO:0000256" key="8">
    <source>
        <dbReference type="ARBA" id="ARBA00023239"/>
    </source>
</evidence>
<dbReference type="UniPathway" id="UPA00626">
    <property type="reaction ID" value="UER00678"/>
</dbReference>
<dbReference type="InterPro" id="IPR005128">
    <property type="entry name" value="Acetolactate_a_deCO2ase"/>
</dbReference>
<dbReference type="CDD" id="cd17299">
    <property type="entry name" value="acetolactate_decarboxylase"/>
    <property type="match status" value="1"/>
</dbReference>
<dbReference type="PANTHER" id="PTHR35524:SF1">
    <property type="entry name" value="ALPHA-ACETOLACTATE DECARBOXYLASE"/>
    <property type="match status" value="1"/>
</dbReference>